<sequence>MIDQGEGVEMFGERRGAGTATAERAGRGPKPGRGPEPGPGKRPGQVQGRVDAADAADAADALVLEGVGREYRRGSVALHPLDLTVPRGRFLAVMGPSGCGKSTLLQCAAGLDRPTRGTVRIGGTDLATLKEPALTRLRRERVGFVFQAHNLVPSLSVAENVALPLLLGGTPPDGRASRGLAAVGLAGRAEDAPAELSGGQRQRVAIARALVTRPEIVFADEPTGALDYVTAREVLALLREAVDGQGHTVVMVTHDPEAAAWADEVLFLMHGRTVGRLARPGPDEVRAALVDMSARDGERG</sequence>
<evidence type="ECO:0000313" key="7">
    <source>
        <dbReference type="Proteomes" id="UP001501447"/>
    </source>
</evidence>
<dbReference type="InterPro" id="IPR003593">
    <property type="entry name" value="AAA+_ATPase"/>
</dbReference>
<dbReference type="SMART" id="SM00382">
    <property type="entry name" value="AAA"/>
    <property type="match status" value="1"/>
</dbReference>
<evidence type="ECO:0000256" key="2">
    <source>
        <dbReference type="ARBA" id="ARBA00022741"/>
    </source>
</evidence>
<dbReference type="CDD" id="cd03255">
    <property type="entry name" value="ABC_MJ0796_LolCDE_FtsE"/>
    <property type="match status" value="1"/>
</dbReference>
<dbReference type="SUPFAM" id="SSF52540">
    <property type="entry name" value="P-loop containing nucleoside triphosphate hydrolases"/>
    <property type="match status" value="1"/>
</dbReference>
<protein>
    <submittedName>
        <fullName evidence="6">ABC transporter ATP-binding protein</fullName>
    </submittedName>
</protein>
<dbReference type="Pfam" id="PF00005">
    <property type="entry name" value="ABC_tran"/>
    <property type="match status" value="1"/>
</dbReference>
<dbReference type="GO" id="GO:0005524">
    <property type="term" value="F:ATP binding"/>
    <property type="evidence" value="ECO:0007669"/>
    <property type="project" value="UniProtKB-KW"/>
</dbReference>
<gene>
    <name evidence="6" type="ORF">GCM10009863_18000</name>
</gene>
<keyword evidence="3 6" id="KW-0067">ATP-binding</keyword>
<dbReference type="PANTHER" id="PTHR24220">
    <property type="entry name" value="IMPORT ATP-BINDING PROTEIN"/>
    <property type="match status" value="1"/>
</dbReference>
<keyword evidence="7" id="KW-1185">Reference proteome</keyword>
<dbReference type="InterPro" id="IPR003439">
    <property type="entry name" value="ABC_transporter-like_ATP-bd"/>
</dbReference>
<evidence type="ECO:0000259" key="5">
    <source>
        <dbReference type="PROSITE" id="PS50893"/>
    </source>
</evidence>
<dbReference type="PANTHER" id="PTHR24220:SF685">
    <property type="entry name" value="ABC TRANSPORTER RELATED"/>
    <property type="match status" value="1"/>
</dbReference>
<feature type="domain" description="ABC transporter" evidence="5">
    <location>
        <begin position="62"/>
        <end position="295"/>
    </location>
</feature>
<evidence type="ECO:0000256" key="1">
    <source>
        <dbReference type="ARBA" id="ARBA00022448"/>
    </source>
</evidence>
<comment type="caution">
    <text evidence="6">The sequence shown here is derived from an EMBL/GenBank/DDBJ whole genome shotgun (WGS) entry which is preliminary data.</text>
</comment>
<dbReference type="Proteomes" id="UP001501447">
    <property type="component" value="Unassembled WGS sequence"/>
</dbReference>
<dbReference type="InterPro" id="IPR015854">
    <property type="entry name" value="ABC_transpr_LolD-like"/>
</dbReference>
<keyword evidence="2" id="KW-0547">Nucleotide-binding</keyword>
<feature type="region of interest" description="Disordered" evidence="4">
    <location>
        <begin position="1"/>
        <end position="52"/>
    </location>
</feature>
<reference evidence="7" key="1">
    <citation type="journal article" date="2019" name="Int. J. Syst. Evol. Microbiol.">
        <title>The Global Catalogue of Microorganisms (GCM) 10K type strain sequencing project: providing services to taxonomists for standard genome sequencing and annotation.</title>
        <authorList>
            <consortium name="The Broad Institute Genomics Platform"/>
            <consortium name="The Broad Institute Genome Sequencing Center for Infectious Disease"/>
            <person name="Wu L."/>
            <person name="Ma J."/>
        </authorList>
    </citation>
    <scope>NUCLEOTIDE SEQUENCE [LARGE SCALE GENOMIC DNA]</scope>
    <source>
        <strain evidence="7">JCM 16373</strain>
    </source>
</reference>
<dbReference type="EMBL" id="BAAARJ010000005">
    <property type="protein sequence ID" value="GAA2604889.1"/>
    <property type="molecule type" value="Genomic_DNA"/>
</dbReference>
<keyword evidence="1" id="KW-0813">Transport</keyword>
<dbReference type="PROSITE" id="PS50893">
    <property type="entry name" value="ABC_TRANSPORTER_2"/>
    <property type="match status" value="1"/>
</dbReference>
<evidence type="ECO:0000313" key="6">
    <source>
        <dbReference type="EMBL" id="GAA2604889.1"/>
    </source>
</evidence>
<dbReference type="InterPro" id="IPR017871">
    <property type="entry name" value="ABC_transporter-like_CS"/>
</dbReference>
<evidence type="ECO:0000256" key="3">
    <source>
        <dbReference type="ARBA" id="ARBA00022840"/>
    </source>
</evidence>
<name>A0ABP6C6K2_9ACTN</name>
<dbReference type="InterPro" id="IPR017911">
    <property type="entry name" value="MacB-like_ATP-bd"/>
</dbReference>
<proteinExistence type="predicted"/>
<evidence type="ECO:0000256" key="4">
    <source>
        <dbReference type="SAM" id="MobiDB-lite"/>
    </source>
</evidence>
<dbReference type="InterPro" id="IPR027417">
    <property type="entry name" value="P-loop_NTPase"/>
</dbReference>
<organism evidence="6 7">
    <name type="scientific">Streptomyces axinellae</name>
    <dbReference type="NCBI Taxonomy" id="552788"/>
    <lineage>
        <taxon>Bacteria</taxon>
        <taxon>Bacillati</taxon>
        <taxon>Actinomycetota</taxon>
        <taxon>Actinomycetes</taxon>
        <taxon>Kitasatosporales</taxon>
        <taxon>Streptomycetaceae</taxon>
        <taxon>Streptomyces</taxon>
    </lineage>
</organism>
<dbReference type="Gene3D" id="3.40.50.300">
    <property type="entry name" value="P-loop containing nucleotide triphosphate hydrolases"/>
    <property type="match status" value="1"/>
</dbReference>
<dbReference type="PROSITE" id="PS00211">
    <property type="entry name" value="ABC_TRANSPORTER_1"/>
    <property type="match status" value="1"/>
</dbReference>
<accession>A0ABP6C6K2</accession>